<keyword evidence="2" id="KW-1185">Reference proteome</keyword>
<name>A0A8X6NTY0_NEPPI</name>
<reference evidence="1" key="1">
    <citation type="submission" date="2020-08" db="EMBL/GenBank/DDBJ databases">
        <title>Multicomponent nature underlies the extraordinary mechanical properties of spider dragline silk.</title>
        <authorList>
            <person name="Kono N."/>
            <person name="Nakamura H."/>
            <person name="Mori M."/>
            <person name="Yoshida Y."/>
            <person name="Ohtoshi R."/>
            <person name="Malay A.D."/>
            <person name="Moran D.A.P."/>
            <person name="Tomita M."/>
            <person name="Numata K."/>
            <person name="Arakawa K."/>
        </authorList>
    </citation>
    <scope>NUCLEOTIDE SEQUENCE</scope>
</reference>
<dbReference type="AlphaFoldDB" id="A0A8X6NTY0"/>
<dbReference type="Proteomes" id="UP000887013">
    <property type="component" value="Unassembled WGS sequence"/>
</dbReference>
<protein>
    <submittedName>
        <fullName evidence="1">Uncharacterized protein</fullName>
    </submittedName>
</protein>
<organism evidence="1 2">
    <name type="scientific">Nephila pilipes</name>
    <name type="common">Giant wood spider</name>
    <name type="synonym">Nephila maculata</name>
    <dbReference type="NCBI Taxonomy" id="299642"/>
    <lineage>
        <taxon>Eukaryota</taxon>
        <taxon>Metazoa</taxon>
        <taxon>Ecdysozoa</taxon>
        <taxon>Arthropoda</taxon>
        <taxon>Chelicerata</taxon>
        <taxon>Arachnida</taxon>
        <taxon>Araneae</taxon>
        <taxon>Araneomorphae</taxon>
        <taxon>Entelegynae</taxon>
        <taxon>Araneoidea</taxon>
        <taxon>Nephilidae</taxon>
        <taxon>Nephila</taxon>
    </lineage>
</organism>
<dbReference type="OrthoDB" id="6436305at2759"/>
<proteinExistence type="predicted"/>
<accession>A0A8X6NTY0</accession>
<comment type="caution">
    <text evidence="1">The sequence shown here is derived from an EMBL/GenBank/DDBJ whole genome shotgun (WGS) entry which is preliminary data.</text>
</comment>
<evidence type="ECO:0000313" key="2">
    <source>
        <dbReference type="Proteomes" id="UP000887013"/>
    </source>
</evidence>
<gene>
    <name evidence="1" type="ORF">NPIL_289181</name>
</gene>
<dbReference type="EMBL" id="BMAW01013533">
    <property type="protein sequence ID" value="GFT34579.1"/>
    <property type="molecule type" value="Genomic_DNA"/>
</dbReference>
<evidence type="ECO:0000313" key="1">
    <source>
        <dbReference type="EMBL" id="GFT34579.1"/>
    </source>
</evidence>
<sequence length="178" mass="19457">MKVPIQVSEISSYNPQNFRIGMGKLIPVDQPRPKIKMALTYVVCLLLVLQITVAAPTDTTTEDISTEFTTIVNETLEIDNNSTETVTILPLLNNTTYDNETVVEPIVNTDVSGNTSATGEIVVETIGYSPEPETTTASPPVTKETSNIKNLAFLVQPGMLAVFLPICVRLLTSWNRCL</sequence>